<reference evidence="2" key="1">
    <citation type="journal article" date="2013" name="J. Plant Res.">
        <title>Effect of fungi and light on seed germination of three Opuntia species from semiarid lands of central Mexico.</title>
        <authorList>
            <person name="Delgado-Sanchez P."/>
            <person name="Jimenez-Bremont J.F."/>
            <person name="Guerrero-Gonzalez Mde L."/>
            <person name="Flores J."/>
        </authorList>
    </citation>
    <scope>NUCLEOTIDE SEQUENCE</scope>
    <source>
        <tissue evidence="2">Cladode</tissue>
    </source>
</reference>
<dbReference type="PANTHER" id="PTHR13148:SF20">
    <property type="entry name" value="POST-GPI ATTACHMENT TO PROTEINS FACTOR 3"/>
    <property type="match status" value="1"/>
</dbReference>
<keyword evidence="1" id="KW-0812">Transmembrane</keyword>
<dbReference type="InterPro" id="IPR007217">
    <property type="entry name" value="Per1-like"/>
</dbReference>
<feature type="transmembrane region" description="Helical" evidence="1">
    <location>
        <begin position="130"/>
        <end position="153"/>
    </location>
</feature>
<feature type="transmembrane region" description="Helical" evidence="1">
    <location>
        <begin position="227"/>
        <end position="245"/>
    </location>
</feature>
<organism evidence="2">
    <name type="scientific">Opuntia streptacantha</name>
    <name type="common">Prickly pear cactus</name>
    <name type="synonym">Opuntia cardona</name>
    <dbReference type="NCBI Taxonomy" id="393608"/>
    <lineage>
        <taxon>Eukaryota</taxon>
        <taxon>Viridiplantae</taxon>
        <taxon>Streptophyta</taxon>
        <taxon>Embryophyta</taxon>
        <taxon>Tracheophyta</taxon>
        <taxon>Spermatophyta</taxon>
        <taxon>Magnoliopsida</taxon>
        <taxon>eudicotyledons</taxon>
        <taxon>Gunneridae</taxon>
        <taxon>Pentapetalae</taxon>
        <taxon>Caryophyllales</taxon>
        <taxon>Cactineae</taxon>
        <taxon>Cactaceae</taxon>
        <taxon>Opuntioideae</taxon>
        <taxon>Opuntia</taxon>
    </lineage>
</organism>
<comment type="subcellular location">
    <subcellularLocation>
        <location evidence="1">Golgi apparatus membrane</location>
        <topology evidence="1">Multi-pass membrane protein</topology>
    </subcellularLocation>
</comment>
<evidence type="ECO:0000256" key="1">
    <source>
        <dbReference type="RuleBase" id="RU365066"/>
    </source>
</evidence>
<name>A0A7C8YW06_OPUST</name>
<accession>A0A7C8YW06</accession>
<dbReference type="PANTHER" id="PTHR13148">
    <property type="entry name" value="PER1-RELATED"/>
    <property type="match status" value="1"/>
</dbReference>
<comment type="similarity">
    <text evidence="1">Belongs to the PGAP3 family.</text>
</comment>
<feature type="signal peptide" evidence="1">
    <location>
        <begin position="1"/>
        <end position="22"/>
    </location>
</feature>
<reference evidence="2" key="2">
    <citation type="submission" date="2020-07" db="EMBL/GenBank/DDBJ databases">
        <authorList>
            <person name="Vera ALvarez R."/>
            <person name="Arias-Moreno D.M."/>
            <person name="Jimenez-Jacinto V."/>
            <person name="Jimenez-Bremont J.F."/>
            <person name="Swaminathan K."/>
            <person name="Moose S.P."/>
            <person name="Guerrero-Gonzalez M.L."/>
            <person name="Marino-Ramirez L."/>
            <person name="Landsman D."/>
            <person name="Rodriguez-Kessler M."/>
            <person name="Delgado-Sanchez P."/>
        </authorList>
    </citation>
    <scope>NUCLEOTIDE SEQUENCE</scope>
    <source>
        <tissue evidence="2">Cladode</tissue>
    </source>
</reference>
<dbReference type="AlphaFoldDB" id="A0A7C8YW06"/>
<feature type="transmembrane region" description="Helical" evidence="1">
    <location>
        <begin position="280"/>
        <end position="298"/>
    </location>
</feature>
<dbReference type="GO" id="GO:0005789">
    <property type="term" value="C:endoplasmic reticulum membrane"/>
    <property type="evidence" value="ECO:0007669"/>
    <property type="project" value="TreeGrafter"/>
</dbReference>
<protein>
    <recommendedName>
        <fullName evidence="1">Post-GPI attachment to proteins factor 3</fullName>
    </recommendedName>
</protein>
<feature type="chain" id="PRO_5028505619" description="Post-GPI attachment to proteins factor 3" evidence="1">
    <location>
        <begin position="23"/>
        <end position="314"/>
    </location>
</feature>
<keyword evidence="1" id="KW-0333">Golgi apparatus</keyword>
<feature type="transmembrane region" description="Helical" evidence="1">
    <location>
        <begin position="165"/>
        <end position="183"/>
    </location>
</feature>
<evidence type="ECO:0000313" key="2">
    <source>
        <dbReference type="EMBL" id="MBA4627250.1"/>
    </source>
</evidence>
<dbReference type="GO" id="GO:0000139">
    <property type="term" value="C:Golgi membrane"/>
    <property type="evidence" value="ECO:0007669"/>
    <property type="project" value="UniProtKB-SubCell"/>
</dbReference>
<proteinExistence type="inferred from homology"/>
<keyword evidence="1" id="KW-1133">Transmembrane helix</keyword>
<feature type="transmembrane region" description="Helical" evidence="1">
    <location>
        <begin position="195"/>
        <end position="215"/>
    </location>
</feature>
<dbReference type="EMBL" id="GISG01060853">
    <property type="protein sequence ID" value="MBA4627250.1"/>
    <property type="molecule type" value="Transcribed_RNA"/>
</dbReference>
<feature type="transmembrane region" description="Helical" evidence="1">
    <location>
        <begin position="252"/>
        <end position="268"/>
    </location>
</feature>
<keyword evidence="1" id="KW-0472">Membrane</keyword>
<dbReference type="GO" id="GO:0006506">
    <property type="term" value="P:GPI anchor biosynthetic process"/>
    <property type="evidence" value="ECO:0007669"/>
    <property type="project" value="UniProtKB-KW"/>
</dbReference>
<keyword evidence="1" id="KW-0732">Signal</keyword>
<dbReference type="GO" id="GO:0016788">
    <property type="term" value="F:hydrolase activity, acting on ester bonds"/>
    <property type="evidence" value="ECO:0007669"/>
    <property type="project" value="TreeGrafter"/>
</dbReference>
<dbReference type="Pfam" id="PF04080">
    <property type="entry name" value="Per1"/>
    <property type="match status" value="1"/>
</dbReference>
<keyword evidence="1" id="KW-0337">GPI-anchor biosynthesis</keyword>
<comment type="function">
    <text evidence="1">Involved in the lipid remodeling steps of GPI-anchor maturation.</text>
</comment>
<sequence length="314" mass="36318">MAILRQISFLFVLFCIAPTLRASEGDADPLYRDCVEHCEKTGCVGSQCFQNCQFTADGNISDGRWEEERKKLGEKPVKYHGRWPFRRVYGIQEPVSVALSTLNLAIQFHGWMSFFILVYYKLPLKNRRTYYEFTGLCHIYGILAMNSWFWTAVFHGRDLDLAEKLYYSSSAALIGFGLLLSIFRVFNVNKEATRVMVAAPIIAFVTSHIMYLNFYYLDYGLNKKVCVILGAAQLLLWAVWAGVTWHPLRWKLWIVVSVGALSTLLEIYDFPPYWGLVDAHAVWHAITIPLTYLWWSFIKDDAEFRTLTLLEKSK</sequence>
<feature type="transmembrane region" description="Helical" evidence="1">
    <location>
        <begin position="95"/>
        <end position="118"/>
    </location>
</feature>